<dbReference type="Proteomes" id="UP000016487">
    <property type="component" value="Unassembled WGS sequence"/>
</dbReference>
<dbReference type="Pfam" id="PF05971">
    <property type="entry name" value="Methyltransf_10"/>
    <property type="match status" value="1"/>
</dbReference>
<dbReference type="GO" id="GO:0005737">
    <property type="term" value="C:cytoplasm"/>
    <property type="evidence" value="ECO:0007669"/>
    <property type="project" value="UniProtKB-SubCell"/>
</dbReference>
<evidence type="ECO:0000256" key="5">
    <source>
        <dbReference type="ARBA" id="ARBA00022691"/>
    </source>
</evidence>
<evidence type="ECO:0000256" key="3">
    <source>
        <dbReference type="ARBA" id="ARBA00022603"/>
    </source>
</evidence>
<protein>
    <recommendedName>
        <fullName evidence="6">Ribosomal RNA large subunit methyltransferase F</fullName>
        <ecNumber evidence="6">2.1.1.181</ecNumber>
    </recommendedName>
    <alternativeName>
        <fullName evidence="6">23S rRNA mA1618 methyltransferase</fullName>
    </alternativeName>
    <alternativeName>
        <fullName evidence="6">rRNA adenine N-6-methyltransferase</fullName>
    </alternativeName>
</protein>
<dbReference type="GO" id="GO:0052907">
    <property type="term" value="F:23S rRNA (adenine(1618)-N(6))-methyltransferase activity"/>
    <property type="evidence" value="ECO:0007669"/>
    <property type="project" value="UniProtKB-EC"/>
</dbReference>
<keyword evidence="1 6" id="KW-0963">Cytoplasm</keyword>
<dbReference type="Gene3D" id="3.40.50.150">
    <property type="entry name" value="Vaccinia Virus protein VP39"/>
    <property type="match status" value="1"/>
</dbReference>
<proteinExistence type="inferred from homology"/>
<comment type="subcellular location">
    <subcellularLocation>
        <location evidence="6">Cytoplasm</location>
    </subcellularLocation>
</comment>
<evidence type="ECO:0000256" key="6">
    <source>
        <dbReference type="HAMAP-Rule" id="MF_01848"/>
    </source>
</evidence>
<sequence>MASTFQVRTFMHSRNKHKQGYHFESLVSALPALSKYTTVTPRGDTSIDFTNKAAVKALNKALLKHHYNIEHWDIADEFLCPPVPGRADYIHGIADLLANDMDIKHKNIKGLDIGTGANVIYPLLGCSEYNWHFIGSDINLKAVKSAQTICSANKLNVEVRHQTNPHFIFENILSSADVLSFSMCNPPFHSSEQAAQTGTARKWKNLKKAPPKSLNFGGHAPELWCEGGELRFIKTMIRESKLYSQQCGWFTSLVSNKDNLQPLKKALKTVQPIEIKVIKMAQGQKQSRFLAWSFMTQAQRRTLHN</sequence>
<name>A0AAD4AEH7_9GAMM</name>
<dbReference type="InterPro" id="IPR029063">
    <property type="entry name" value="SAM-dependent_MTases_sf"/>
</dbReference>
<dbReference type="InterPro" id="IPR010286">
    <property type="entry name" value="METTL16/RlmF"/>
</dbReference>
<evidence type="ECO:0000256" key="4">
    <source>
        <dbReference type="ARBA" id="ARBA00022679"/>
    </source>
</evidence>
<dbReference type="NCBIfam" id="NF008725">
    <property type="entry name" value="PRK11727.1"/>
    <property type="match status" value="1"/>
</dbReference>
<dbReference type="PANTHER" id="PTHR13393:SF0">
    <property type="entry name" value="RNA N6-ADENOSINE-METHYLTRANSFERASE METTL16"/>
    <property type="match status" value="1"/>
</dbReference>
<dbReference type="SUPFAM" id="SSF53335">
    <property type="entry name" value="S-adenosyl-L-methionine-dependent methyltransferases"/>
    <property type="match status" value="1"/>
</dbReference>
<comment type="function">
    <text evidence="6">Specifically methylates the adenine in position 1618 of 23S rRNA.</text>
</comment>
<gene>
    <name evidence="6 7" type="primary">rlmF</name>
    <name evidence="7" type="ORF">PCIT_b0489</name>
</gene>
<dbReference type="AlphaFoldDB" id="A0AAD4AEH7"/>
<dbReference type="PANTHER" id="PTHR13393">
    <property type="entry name" value="SAM-DEPENDENT METHYLTRANSFERASE"/>
    <property type="match status" value="1"/>
</dbReference>
<evidence type="ECO:0000256" key="1">
    <source>
        <dbReference type="ARBA" id="ARBA00022490"/>
    </source>
</evidence>
<keyword evidence="2 6" id="KW-0698">rRNA processing</keyword>
<keyword evidence="5 6" id="KW-0949">S-adenosyl-L-methionine</keyword>
<dbReference type="InterPro" id="IPR016909">
    <property type="entry name" value="rRNA_lsu_MeTfrase_F"/>
</dbReference>
<reference evidence="7" key="2">
    <citation type="submission" date="2015-03" db="EMBL/GenBank/DDBJ databases">
        <title>Genome sequence of Pseudoalteromonas citrea.</title>
        <authorList>
            <person name="Xie B.-B."/>
            <person name="Rong J.-C."/>
            <person name="Qin Q.-L."/>
            <person name="Zhang Y.-Z."/>
        </authorList>
    </citation>
    <scope>NUCLEOTIDE SEQUENCE</scope>
    <source>
        <strain evidence="7">DSM 8771</strain>
    </source>
</reference>
<evidence type="ECO:0000313" key="8">
    <source>
        <dbReference type="Proteomes" id="UP000016487"/>
    </source>
</evidence>
<dbReference type="PIRSF" id="PIRSF029038">
    <property type="entry name" value="Mtase_YbiN_prd"/>
    <property type="match status" value="1"/>
</dbReference>
<dbReference type="EMBL" id="AHBZ03000027">
    <property type="protein sequence ID" value="KAF7764481.1"/>
    <property type="molecule type" value="Genomic_DNA"/>
</dbReference>
<comment type="caution">
    <text evidence="7">The sequence shown here is derived from an EMBL/GenBank/DDBJ whole genome shotgun (WGS) entry which is preliminary data.</text>
</comment>
<keyword evidence="4 6" id="KW-0808">Transferase</keyword>
<comment type="catalytic activity">
    <reaction evidence="6">
        <text>adenosine(1618) in 23S rRNA + S-adenosyl-L-methionine = N(6)-methyladenosine(1618) in 23S rRNA + S-adenosyl-L-homocysteine + H(+)</text>
        <dbReference type="Rhea" id="RHEA:16497"/>
        <dbReference type="Rhea" id="RHEA-COMP:10229"/>
        <dbReference type="Rhea" id="RHEA-COMP:10231"/>
        <dbReference type="ChEBI" id="CHEBI:15378"/>
        <dbReference type="ChEBI" id="CHEBI:57856"/>
        <dbReference type="ChEBI" id="CHEBI:59789"/>
        <dbReference type="ChEBI" id="CHEBI:74411"/>
        <dbReference type="ChEBI" id="CHEBI:74449"/>
        <dbReference type="EC" id="2.1.1.181"/>
    </reaction>
</comment>
<reference evidence="7" key="1">
    <citation type="journal article" date="2012" name="J. Bacteriol.">
        <title>Genome sequences of type strains of seven species of the marine bacterium Pseudoalteromonas.</title>
        <authorList>
            <person name="Xie B.B."/>
            <person name="Shu Y.L."/>
            <person name="Qin Q.L."/>
            <person name="Rong J.C."/>
            <person name="Zhang X.Y."/>
            <person name="Chen X.L."/>
            <person name="Shi M."/>
            <person name="He H.L."/>
            <person name="Zhou B.C."/>
            <person name="Zhang Y.Z."/>
        </authorList>
    </citation>
    <scope>NUCLEOTIDE SEQUENCE</scope>
    <source>
        <strain evidence="7">DSM 8771</strain>
    </source>
</reference>
<evidence type="ECO:0000313" key="7">
    <source>
        <dbReference type="EMBL" id="KAF7764481.1"/>
    </source>
</evidence>
<keyword evidence="3 6" id="KW-0489">Methyltransferase</keyword>
<dbReference type="GO" id="GO:0070475">
    <property type="term" value="P:rRNA base methylation"/>
    <property type="evidence" value="ECO:0007669"/>
    <property type="project" value="TreeGrafter"/>
</dbReference>
<dbReference type="EC" id="2.1.1.181" evidence="6"/>
<organism evidence="7 8">
    <name type="scientific">Pseudoalteromonas citrea</name>
    <dbReference type="NCBI Taxonomy" id="43655"/>
    <lineage>
        <taxon>Bacteria</taxon>
        <taxon>Pseudomonadati</taxon>
        <taxon>Pseudomonadota</taxon>
        <taxon>Gammaproteobacteria</taxon>
        <taxon>Alteromonadales</taxon>
        <taxon>Pseudoalteromonadaceae</taxon>
        <taxon>Pseudoalteromonas</taxon>
    </lineage>
</organism>
<dbReference type="HAMAP" id="MF_01848">
    <property type="entry name" value="23SrRNA_methyltr_F"/>
    <property type="match status" value="1"/>
</dbReference>
<comment type="similarity">
    <text evidence="6">Belongs to the methyltransferase superfamily. METTL16/RlmF family.</text>
</comment>
<evidence type="ECO:0000256" key="2">
    <source>
        <dbReference type="ARBA" id="ARBA00022552"/>
    </source>
</evidence>
<accession>A0AAD4AEH7</accession>